<dbReference type="AlphaFoldDB" id="F9WA71"/>
<keyword evidence="2" id="KW-1185">Reference proteome</keyword>
<evidence type="ECO:0000313" key="1">
    <source>
        <dbReference type="EMBL" id="CCD14127.1"/>
    </source>
</evidence>
<gene>
    <name evidence="1" type="ORF">TCIL3000_0_47870</name>
</gene>
<protein>
    <submittedName>
        <fullName evidence="1">Uncharacterized protein</fullName>
    </submittedName>
</protein>
<dbReference type="EMBL" id="CAEQ01001401">
    <property type="protein sequence ID" value="CCD14127.1"/>
    <property type="molecule type" value="Genomic_DNA"/>
</dbReference>
<evidence type="ECO:0000313" key="2">
    <source>
        <dbReference type="Proteomes" id="UP000000702"/>
    </source>
</evidence>
<comment type="caution">
    <text evidence="1">The sequence shown here is derived from an EMBL/GenBank/DDBJ whole genome shotgun (WGS) entry which is preliminary data.</text>
</comment>
<accession>F9WA71</accession>
<organism evidence="1 2">
    <name type="scientific">Trypanosoma congolense (strain IL3000)</name>
    <dbReference type="NCBI Taxonomy" id="1068625"/>
    <lineage>
        <taxon>Eukaryota</taxon>
        <taxon>Discoba</taxon>
        <taxon>Euglenozoa</taxon>
        <taxon>Kinetoplastea</taxon>
        <taxon>Metakinetoplastina</taxon>
        <taxon>Trypanosomatida</taxon>
        <taxon>Trypanosomatidae</taxon>
        <taxon>Trypanosoma</taxon>
        <taxon>Nannomonas</taxon>
    </lineage>
</organism>
<name>F9WA71_TRYCI</name>
<dbReference type="Proteomes" id="UP000000702">
    <property type="component" value="Unassembled WGS sequence"/>
</dbReference>
<reference evidence="2" key="1">
    <citation type="submission" date="2011-07" db="EMBL/GenBank/DDBJ databases">
        <title>Divergent evolution of antigenic variation in African trypanosomes.</title>
        <authorList>
            <person name="Jackson A.P."/>
            <person name="Berry A."/>
            <person name="Allison H.C."/>
            <person name="Burton P."/>
            <person name="Anderson J."/>
            <person name="Aslett M."/>
            <person name="Brown R."/>
            <person name="Corton N."/>
            <person name="Harris D."/>
            <person name="Hauser H."/>
            <person name="Gamble J."/>
            <person name="Gilderthorp R."/>
            <person name="McQuillan J."/>
            <person name="Quail M.A."/>
            <person name="Sanders M."/>
            <person name="Van Tonder A."/>
            <person name="Ginger M.L."/>
            <person name="Donelson J.E."/>
            <person name="Field M.C."/>
            <person name="Barry J.D."/>
            <person name="Berriman M."/>
            <person name="Hertz-Fowler C."/>
        </authorList>
    </citation>
    <scope>NUCLEOTIDE SEQUENCE [LARGE SCALE GENOMIC DNA]</scope>
    <source>
        <strain evidence="2">IL3000</strain>
    </source>
</reference>
<reference evidence="1 2" key="2">
    <citation type="journal article" date="2012" name="Proc. Natl. Acad. Sci. U.S.A.">
        <title>Antigenic diversity is generated by distinct evolutionary mechanisms in African trypanosome species.</title>
        <authorList>
            <person name="Jackson A.P."/>
            <person name="Berry A."/>
            <person name="Aslett M."/>
            <person name="Allison H.C."/>
            <person name="Burton P."/>
            <person name="Vavrova-Anderson J."/>
            <person name="Brown R."/>
            <person name="Browne H."/>
            <person name="Corton N."/>
            <person name="Hauser H."/>
            <person name="Gamble J."/>
            <person name="Gilderthorp R."/>
            <person name="Marcello L."/>
            <person name="McQuillan J."/>
            <person name="Otto T.D."/>
            <person name="Quail M.A."/>
            <person name="Sanders M.J."/>
            <person name="van Tonder A."/>
            <person name="Ginger M.L."/>
            <person name="Field M.C."/>
            <person name="Barry J.D."/>
            <person name="Hertz-Fowler C."/>
            <person name="Berriman M."/>
        </authorList>
    </citation>
    <scope>NUCLEOTIDE SEQUENCE [LARGE SCALE GENOMIC DNA]</scope>
    <source>
        <strain evidence="1 2">IL3000</strain>
    </source>
</reference>
<proteinExistence type="predicted"/>
<sequence length="127" mass="15032">MKNEEGVFTIEACPFLTFPELLMVTTCIENDIKETYFPKKNNTVSGKTNTRRWYCIPTELYRKTSCITYSDRMTQKQQTWKFMLSLEVNKKKIGIPVINYKLFQEKNATHEESYFSYISFSKCAHHS</sequence>